<dbReference type="Gene3D" id="1.10.287.1060">
    <property type="entry name" value="ESAT-6-like"/>
    <property type="match status" value="1"/>
</dbReference>
<sequence>MRPWPGSWRWIALVLLAWGTLLFYIGGHLVKEGDREPRSSRELAKILTKLERLKQQNEDLRRMAQSLRIPEGQSDGSVSSGRLRSLEEQLSRAKQQIHGFQRLSGEVGPGRDQEELRRKVENGVRELWYFIRSEIQKMSHVTPAGRQTHGDVLLQDLGHQQRSIMMDLYELSQADGAGDWREKEAKHLSSLVQNRISYLQNPQDCSKARKLLCNINKGCGYGCQLHHVVYCFMIAYGTQRVLILESHNWRYAPNGWETVFQPVSDTCTDRSGVTTGHWSETEETFEALTHSVPAGEAHDRDVQVVELPIVDSLHPRPPYLPLALPEDLAARLQRLHGDPSVWCKGRALLNLMSVINIVKSIQSHLVHIIHKRNSFQHKPKQLECVFEIHTSHIKYYCQSSSVCVTAFTSGGQIRSEQKQRFTRSRSTWFTSRSTFSTCLRGFTVDKKRVYLATDDPSLLQEAQSKYADYEFISDNTISWSASLHNRYTENSLRGVILDIHFLSQTDFLVCTFSSQVCRVAYEIMQTLHPDASTFFRSLDDIYYFGGQNAHNQIAVFPHQPRTAEDIPLEPGDVAVRMNPAISRMRVNIVFRES</sequence>
<evidence type="ECO:0000256" key="1">
    <source>
        <dbReference type="ARBA" id="ARBA00022676"/>
    </source>
</evidence>
<evidence type="ECO:0000259" key="5">
    <source>
        <dbReference type="PROSITE" id="PS51659"/>
    </source>
</evidence>
<dbReference type="GO" id="GO:0046921">
    <property type="term" value="F:alpha-(1-&gt;6)-fucosyltransferase activity"/>
    <property type="evidence" value="ECO:0007669"/>
    <property type="project" value="TreeGrafter"/>
</dbReference>
<feature type="domain" description="GT23" evidence="5">
    <location>
        <begin position="207"/>
        <end position="538"/>
    </location>
</feature>
<feature type="coiled-coil region" evidence="4">
    <location>
        <begin position="43"/>
        <end position="103"/>
    </location>
</feature>
<reference evidence="6 7" key="1">
    <citation type="journal article" date="2019" name="Mol. Ecol. Resour.">
        <title>Chromosome-level genome assembly of Triplophysa tibetana, a fish adapted to the harsh high-altitude environment of the Tibetan Plateau.</title>
        <authorList>
            <person name="Yang X."/>
            <person name="Liu H."/>
            <person name="Ma Z."/>
            <person name="Zou Y."/>
            <person name="Zou M."/>
            <person name="Mao Y."/>
            <person name="Li X."/>
            <person name="Wang H."/>
            <person name="Chen T."/>
            <person name="Wang W."/>
            <person name="Yang R."/>
        </authorList>
    </citation>
    <scope>NUCLEOTIDE SEQUENCE [LARGE SCALE GENOMIC DNA]</scope>
    <source>
        <strain evidence="6">TTIB1903HZAU</strain>
        <tissue evidence="6">Muscle</tissue>
    </source>
</reference>
<comment type="similarity">
    <text evidence="3">Belongs to the glycosyltransferase 23 family.</text>
</comment>
<comment type="caution">
    <text evidence="3">Lacks conserved residue(s) required for the propagation of feature annotation.</text>
</comment>
<evidence type="ECO:0000256" key="2">
    <source>
        <dbReference type="ARBA" id="ARBA00022679"/>
    </source>
</evidence>
<dbReference type="Gene3D" id="2.30.30.40">
    <property type="entry name" value="SH3 Domains"/>
    <property type="match status" value="1"/>
</dbReference>
<dbReference type="Gene3D" id="3.40.50.11350">
    <property type="match status" value="1"/>
</dbReference>
<evidence type="ECO:0000313" key="6">
    <source>
        <dbReference type="EMBL" id="KAA0708229.1"/>
    </source>
</evidence>
<dbReference type="EMBL" id="SOYY01000018">
    <property type="protein sequence ID" value="KAA0708229.1"/>
    <property type="molecule type" value="Genomic_DNA"/>
</dbReference>
<dbReference type="Proteomes" id="UP000324632">
    <property type="component" value="Chromosome 18"/>
</dbReference>
<dbReference type="PROSITE" id="PS51659">
    <property type="entry name" value="GT23"/>
    <property type="match status" value="1"/>
</dbReference>
<evidence type="ECO:0000256" key="4">
    <source>
        <dbReference type="SAM" id="Coils"/>
    </source>
</evidence>
<dbReference type="AlphaFoldDB" id="A0A5A9NH57"/>
<evidence type="ECO:0000313" key="7">
    <source>
        <dbReference type="Proteomes" id="UP000324632"/>
    </source>
</evidence>
<keyword evidence="7" id="KW-1185">Reference proteome</keyword>
<keyword evidence="2 3" id="KW-0808">Transferase</keyword>
<dbReference type="PANTHER" id="PTHR13132:SF29">
    <property type="entry name" value="ALPHA-(1,6)-FUCOSYLTRANSFERASE"/>
    <property type="match status" value="1"/>
</dbReference>
<dbReference type="GO" id="GO:0006487">
    <property type="term" value="P:protein N-linked glycosylation"/>
    <property type="evidence" value="ECO:0007669"/>
    <property type="project" value="TreeGrafter"/>
</dbReference>
<dbReference type="PANTHER" id="PTHR13132">
    <property type="entry name" value="ALPHA- 1,6 -FUCOSYLTRANSFERASE"/>
    <property type="match status" value="1"/>
</dbReference>
<dbReference type="CDD" id="cd11300">
    <property type="entry name" value="Fut8_like"/>
    <property type="match status" value="1"/>
</dbReference>
<dbReference type="Pfam" id="PF19745">
    <property type="entry name" value="FUT8_N_cat"/>
    <property type="match status" value="2"/>
</dbReference>
<evidence type="ECO:0000256" key="3">
    <source>
        <dbReference type="PROSITE-ProRule" id="PRU00992"/>
    </source>
</evidence>
<comment type="caution">
    <text evidence="6">The sequence shown here is derived from an EMBL/GenBank/DDBJ whole genome shotgun (WGS) entry which is preliminary data.</text>
</comment>
<protein>
    <submittedName>
        <fullName evidence="6">Alpha-(1,6)-fucosyltransferase</fullName>
    </submittedName>
</protein>
<dbReference type="FunFam" id="1.10.287.1060:FF:000003">
    <property type="entry name" value="Alpha-(1,6)-fucosyltransferase"/>
    <property type="match status" value="1"/>
</dbReference>
<gene>
    <name evidence="6" type="ORF">E1301_Tti005471</name>
</gene>
<dbReference type="InterPro" id="IPR027350">
    <property type="entry name" value="GT23_dom"/>
</dbReference>
<dbReference type="InterPro" id="IPR045573">
    <property type="entry name" value="Fut8_N_cat"/>
</dbReference>
<name>A0A5A9NH57_9TELE</name>
<keyword evidence="4" id="KW-0175">Coiled coil</keyword>
<proteinExistence type="inferred from homology"/>
<keyword evidence="1 3" id="KW-0328">Glycosyltransferase</keyword>
<accession>A0A5A9NH57</accession>
<organism evidence="6 7">
    <name type="scientific">Triplophysa tibetana</name>
    <dbReference type="NCBI Taxonomy" id="1572043"/>
    <lineage>
        <taxon>Eukaryota</taxon>
        <taxon>Metazoa</taxon>
        <taxon>Chordata</taxon>
        <taxon>Craniata</taxon>
        <taxon>Vertebrata</taxon>
        <taxon>Euteleostomi</taxon>
        <taxon>Actinopterygii</taxon>
        <taxon>Neopterygii</taxon>
        <taxon>Teleostei</taxon>
        <taxon>Ostariophysi</taxon>
        <taxon>Cypriniformes</taxon>
        <taxon>Nemacheilidae</taxon>
        <taxon>Triplophysa</taxon>
    </lineage>
</organism>